<proteinExistence type="predicted"/>
<dbReference type="Pfam" id="PF12831">
    <property type="entry name" value="FAD_oxidored"/>
    <property type="match status" value="1"/>
</dbReference>
<dbReference type="EMBL" id="PEWN01000140">
    <property type="protein sequence ID" value="PIU50709.1"/>
    <property type="molecule type" value="Genomic_DNA"/>
</dbReference>
<keyword evidence="4" id="KW-0408">Iron</keyword>
<keyword evidence="3" id="KW-0560">Oxidoreductase</keyword>
<evidence type="ECO:0000313" key="6">
    <source>
        <dbReference type="EMBL" id="PIU50709.1"/>
    </source>
</evidence>
<evidence type="ECO:0000256" key="3">
    <source>
        <dbReference type="ARBA" id="ARBA00023002"/>
    </source>
</evidence>
<evidence type="ECO:0000256" key="4">
    <source>
        <dbReference type="ARBA" id="ARBA00023004"/>
    </source>
</evidence>
<dbReference type="Gene3D" id="3.50.50.60">
    <property type="entry name" value="FAD/NAD(P)-binding domain"/>
    <property type="match status" value="1"/>
</dbReference>
<dbReference type="Proteomes" id="UP000229227">
    <property type="component" value="Unassembled WGS sequence"/>
</dbReference>
<gene>
    <name evidence="6" type="ORF">COS91_08275</name>
</gene>
<keyword evidence="2" id="KW-0479">Metal-binding</keyword>
<evidence type="ECO:0000256" key="5">
    <source>
        <dbReference type="ARBA" id="ARBA00023014"/>
    </source>
</evidence>
<dbReference type="InterPro" id="IPR008979">
    <property type="entry name" value="Galactose-bd-like_sf"/>
</dbReference>
<dbReference type="PANTHER" id="PTHR43498">
    <property type="entry name" value="FERREDOXIN:COB-COM HETERODISULFIDE REDUCTASE SUBUNIT A"/>
    <property type="match status" value="1"/>
</dbReference>
<reference evidence="7" key="1">
    <citation type="submission" date="2017-09" db="EMBL/GenBank/DDBJ databases">
        <title>Depth-based differentiation of microbial function through sediment-hosted aquifers and enrichment of novel symbionts in the deep terrestrial subsurface.</title>
        <authorList>
            <person name="Probst A.J."/>
            <person name="Ladd B."/>
            <person name="Jarett J.K."/>
            <person name="Geller-Mcgrath D.E."/>
            <person name="Sieber C.M.K."/>
            <person name="Emerson J.B."/>
            <person name="Anantharaman K."/>
            <person name="Thomas B.C."/>
            <person name="Malmstrom R."/>
            <person name="Stieglmeier M."/>
            <person name="Klingl A."/>
            <person name="Woyke T."/>
            <person name="Ryan C.M."/>
            <person name="Banfield J.F."/>
        </authorList>
    </citation>
    <scope>NUCLEOTIDE SEQUENCE [LARGE SCALE GENOMIC DNA]</scope>
</reference>
<evidence type="ECO:0000313" key="7">
    <source>
        <dbReference type="Proteomes" id="UP000229227"/>
    </source>
</evidence>
<dbReference type="SUPFAM" id="SSF51905">
    <property type="entry name" value="FAD/NAD(P)-binding domain"/>
    <property type="match status" value="1"/>
</dbReference>
<dbReference type="PANTHER" id="PTHR43498:SF1">
    <property type="entry name" value="COB--COM HETERODISULFIDE REDUCTASE IRON-SULFUR SUBUNIT A"/>
    <property type="match status" value="1"/>
</dbReference>
<dbReference type="InterPro" id="IPR036188">
    <property type="entry name" value="FAD/NAD-bd_sf"/>
</dbReference>
<keyword evidence="5" id="KW-0411">Iron-sulfur</keyword>
<keyword evidence="1" id="KW-0004">4Fe-4S</keyword>
<protein>
    <recommendedName>
        <fullName evidence="8">Pyridine nucleotide-disulfide oxidoreductase</fullName>
    </recommendedName>
</protein>
<evidence type="ECO:0000256" key="1">
    <source>
        <dbReference type="ARBA" id="ARBA00022485"/>
    </source>
</evidence>
<comment type="caution">
    <text evidence="6">The sequence shown here is derived from an EMBL/GenBank/DDBJ whole genome shotgun (WGS) entry which is preliminary data.</text>
</comment>
<evidence type="ECO:0008006" key="8">
    <source>
        <dbReference type="Google" id="ProtNLM"/>
    </source>
</evidence>
<dbReference type="SUPFAM" id="SSF49785">
    <property type="entry name" value="Galactose-binding domain-like"/>
    <property type="match status" value="1"/>
</dbReference>
<dbReference type="Gene3D" id="2.60.120.260">
    <property type="entry name" value="Galactose-binding domain-like"/>
    <property type="match status" value="1"/>
</dbReference>
<dbReference type="GO" id="GO:0051539">
    <property type="term" value="F:4 iron, 4 sulfur cluster binding"/>
    <property type="evidence" value="ECO:0007669"/>
    <property type="project" value="UniProtKB-KW"/>
</dbReference>
<dbReference type="InterPro" id="IPR039650">
    <property type="entry name" value="HdrA-like"/>
</dbReference>
<organism evidence="6 7">
    <name type="scientific">Candidatus Desantisbacteria bacterium CG07_land_8_20_14_0_80_39_15</name>
    <dbReference type="NCBI Taxonomy" id="1974549"/>
    <lineage>
        <taxon>Bacteria</taxon>
        <taxon>Candidatus Desantisiibacteriota</taxon>
    </lineage>
</organism>
<sequence length="767" mass="86827">MLKNGKKYDLVVVGGGLAGVCAAISAARLGCKTALVQERPVLGGNSSNEIRVPVCGCGNYHSWGKETGIIEELNTEAKVRRCRLMEGVTNSIWDLTLYDCVKQEKNIDLFLNTSVRRAVMKGKNFIKGAACVQLGSEKEFILQANLFIDASGDGALAFSAGAKFRIGEESKKEFNESLAPAKKTKATMGNSLMFEARDIGYPVKFAPPSWAAKFPKEEDLTGRHHADEHGNVSTAGHWWIEVGFPYNTIDDNEKIKEVLLAQLMGLWDHIKNTGNHKAENLVLNWVGSVPGKRESRRFVGDYILTQNDVKNAVPFPDRIAYGGWYIDLHTIGGILKRQDLPEPSGKGLAEMERRWVYPYSIPYRCLYSKNISNLFMAGRNISVTHVALGTTRIMATCAMTGQTAGTATYLCKKYKLLPTDIFPEHIKELQQLLLKRDCYIPFIKNEDKFDLAKNAKISASSDTILDISAQGEKAHCFDIPRGQLFPVSEKKIDSVELYLENKSNQDKELELHLCMANHIWDYDIRKEIALSKAKMPAGSKNWVKFDFNLNMEQEKMYWVWIGYPTRRGGCPEDGWDKDIYWSYNEGIIPTGVTPVEKCMPVLWRSFPALHFYYSMKITPTQKPFKAQNVLNGVNRPEKWTNVWISDPEKGFPQSLELDFGKEVSFNRIEITFDTNLNSTFYNKEVLRNPESPNCVKDYTLYYKKEGGWERILEIKENYHRYKIHNFAPVKSSKLKLQINATNGSPSAHVYGVRVYNKKAKVSAGKIQ</sequence>
<evidence type="ECO:0000256" key="2">
    <source>
        <dbReference type="ARBA" id="ARBA00022723"/>
    </source>
</evidence>
<accession>A0A2M6ZE92</accession>
<name>A0A2M6ZE92_9BACT</name>
<dbReference type="AlphaFoldDB" id="A0A2M6ZE92"/>
<dbReference type="GO" id="GO:0016491">
    <property type="term" value="F:oxidoreductase activity"/>
    <property type="evidence" value="ECO:0007669"/>
    <property type="project" value="UniProtKB-KW"/>
</dbReference>
<dbReference type="GO" id="GO:0046872">
    <property type="term" value="F:metal ion binding"/>
    <property type="evidence" value="ECO:0007669"/>
    <property type="project" value="UniProtKB-KW"/>
</dbReference>